<dbReference type="AlphaFoldDB" id="A0A4P9WDX9"/>
<dbReference type="PANTHER" id="PTHR10555">
    <property type="entry name" value="SORTING NEXIN"/>
    <property type="match status" value="1"/>
</dbReference>
<reference evidence="3" key="1">
    <citation type="journal article" date="2018" name="Nat. Microbiol.">
        <title>Leveraging single-cell genomics to expand the fungal tree of life.</title>
        <authorList>
            <person name="Ahrendt S.R."/>
            <person name="Quandt C.A."/>
            <person name="Ciobanu D."/>
            <person name="Clum A."/>
            <person name="Salamov A."/>
            <person name="Andreopoulos B."/>
            <person name="Cheng J.F."/>
            <person name="Woyke T."/>
            <person name="Pelin A."/>
            <person name="Henrissat B."/>
            <person name="Reynolds N.K."/>
            <person name="Benny G.L."/>
            <person name="Smith M.E."/>
            <person name="James T.Y."/>
            <person name="Grigoriev I.V."/>
        </authorList>
    </citation>
    <scope>NUCLEOTIDE SEQUENCE [LARGE SCALE GENOMIC DNA]</scope>
</reference>
<dbReference type="Proteomes" id="UP000269721">
    <property type="component" value="Unassembled WGS sequence"/>
</dbReference>
<dbReference type="GO" id="GO:0042147">
    <property type="term" value="P:retrograde transport, endosome to Golgi"/>
    <property type="evidence" value="ECO:0007669"/>
    <property type="project" value="TreeGrafter"/>
</dbReference>
<dbReference type="SMART" id="SM00312">
    <property type="entry name" value="PX"/>
    <property type="match status" value="1"/>
</dbReference>
<feature type="non-terminal residue" evidence="2">
    <location>
        <position position="1"/>
    </location>
</feature>
<dbReference type="InterPro" id="IPR036871">
    <property type="entry name" value="PX_dom_sf"/>
</dbReference>
<dbReference type="GO" id="GO:0035091">
    <property type="term" value="F:phosphatidylinositol binding"/>
    <property type="evidence" value="ECO:0007669"/>
    <property type="project" value="InterPro"/>
</dbReference>
<name>A0A4P9WDX9_9FUNG</name>
<organism evidence="2 3">
    <name type="scientific">Blyttiomyces helicus</name>
    <dbReference type="NCBI Taxonomy" id="388810"/>
    <lineage>
        <taxon>Eukaryota</taxon>
        <taxon>Fungi</taxon>
        <taxon>Fungi incertae sedis</taxon>
        <taxon>Chytridiomycota</taxon>
        <taxon>Chytridiomycota incertae sedis</taxon>
        <taxon>Chytridiomycetes</taxon>
        <taxon>Chytridiomycetes incertae sedis</taxon>
        <taxon>Blyttiomyces</taxon>
    </lineage>
</organism>
<dbReference type="SUPFAM" id="SSF64268">
    <property type="entry name" value="PX domain"/>
    <property type="match status" value="1"/>
</dbReference>
<proteinExistence type="predicted"/>
<dbReference type="EMBL" id="KZ995315">
    <property type="protein sequence ID" value="RKO90921.1"/>
    <property type="molecule type" value="Genomic_DNA"/>
</dbReference>
<dbReference type="Pfam" id="PF00787">
    <property type="entry name" value="PX"/>
    <property type="match status" value="1"/>
</dbReference>
<dbReference type="GO" id="GO:0005829">
    <property type="term" value="C:cytosol"/>
    <property type="evidence" value="ECO:0007669"/>
    <property type="project" value="GOC"/>
</dbReference>
<dbReference type="GO" id="GO:0045053">
    <property type="term" value="P:protein retention in Golgi apparatus"/>
    <property type="evidence" value="ECO:0007669"/>
    <property type="project" value="TreeGrafter"/>
</dbReference>
<feature type="domain" description="PX" evidence="1">
    <location>
        <begin position="1"/>
        <end position="90"/>
    </location>
</feature>
<dbReference type="Gene3D" id="3.30.1520.10">
    <property type="entry name" value="Phox-like domain"/>
    <property type="match status" value="1"/>
</dbReference>
<dbReference type="GO" id="GO:0005768">
    <property type="term" value="C:endosome"/>
    <property type="evidence" value="ECO:0007669"/>
    <property type="project" value="TreeGrafter"/>
</dbReference>
<gene>
    <name evidence="2" type="ORF">BDK51DRAFT_19620</name>
</gene>
<accession>A0A4P9WDX9</accession>
<evidence type="ECO:0000259" key="1">
    <source>
        <dbReference type="PROSITE" id="PS50195"/>
    </source>
</evidence>
<sequence length="95" mass="11351">KTNSERYRNFDSTVSRRFRDFLWLYQQLVARYPGVVIPPVPEKHAIGRFQEDFVESRRSALERCLRKIVAHPLLRDDEDLQIFLESETFLADVRP</sequence>
<dbReference type="PROSITE" id="PS50195">
    <property type="entry name" value="PX"/>
    <property type="match status" value="1"/>
</dbReference>
<evidence type="ECO:0000313" key="3">
    <source>
        <dbReference type="Proteomes" id="UP000269721"/>
    </source>
</evidence>
<dbReference type="InterPro" id="IPR001683">
    <property type="entry name" value="PX_dom"/>
</dbReference>
<dbReference type="OrthoDB" id="271164at2759"/>
<protein>
    <submittedName>
        <fullName evidence="2">Phox homologous domain-containing protein</fullName>
    </submittedName>
</protein>
<evidence type="ECO:0000313" key="2">
    <source>
        <dbReference type="EMBL" id="RKO90921.1"/>
    </source>
</evidence>
<keyword evidence="3" id="KW-1185">Reference proteome</keyword>
<dbReference type="PANTHER" id="PTHR10555:SF170">
    <property type="entry name" value="FI18122P1"/>
    <property type="match status" value="1"/>
</dbReference>